<protein>
    <submittedName>
        <fullName evidence="2">Uncharacterized protein</fullName>
    </submittedName>
</protein>
<evidence type="ECO:0000256" key="1">
    <source>
        <dbReference type="SAM" id="Phobius"/>
    </source>
</evidence>
<proteinExistence type="predicted"/>
<keyword evidence="1" id="KW-0812">Transmembrane</keyword>
<dbReference type="Proteomes" id="UP000595221">
    <property type="component" value="Chromosome"/>
</dbReference>
<keyword evidence="1" id="KW-0472">Membrane</keyword>
<organism evidence="2 3">
    <name type="scientific">Rothia kristinae</name>
    <dbReference type="NCBI Taxonomy" id="37923"/>
    <lineage>
        <taxon>Bacteria</taxon>
        <taxon>Bacillati</taxon>
        <taxon>Actinomycetota</taxon>
        <taxon>Actinomycetes</taxon>
        <taxon>Micrococcales</taxon>
        <taxon>Micrococcaceae</taxon>
        <taxon>Rothia</taxon>
    </lineage>
</organism>
<dbReference type="EMBL" id="CP066078">
    <property type="protein sequence ID" value="QQC58740.1"/>
    <property type="molecule type" value="Genomic_DNA"/>
</dbReference>
<evidence type="ECO:0000313" key="3">
    <source>
        <dbReference type="Proteomes" id="UP000595221"/>
    </source>
</evidence>
<gene>
    <name evidence="2" type="ORF">I6H58_07065</name>
</gene>
<sequence length="182" mass="20427">MGLTRTRRRAGGIVLVLLVALLLGGCGTEGQADGSGWISLLKELSTIPMGGVAIFFLGFVALSMLWNLVISVRNAFWPARGLKDRGAACDREIREFEQTHPGIRVSPRTRRAYLRYRVRYPDEPKHSFEVIERTWQLRRFRVLYAPSFPIWLAAYQAHPWLYSGHLVLAGSYTSVSDSGGGF</sequence>
<evidence type="ECO:0000313" key="2">
    <source>
        <dbReference type="EMBL" id="QQC58740.1"/>
    </source>
</evidence>
<feature type="transmembrane region" description="Helical" evidence="1">
    <location>
        <begin position="52"/>
        <end position="70"/>
    </location>
</feature>
<dbReference type="RefSeq" id="WP_198489784.1">
    <property type="nucleotide sequence ID" value="NZ_CP066078.1"/>
</dbReference>
<accession>A0A7T4T3N2</accession>
<name>A0A7T4T3N2_9MICC</name>
<dbReference type="AlphaFoldDB" id="A0A7T4T3N2"/>
<reference evidence="2 3" key="1">
    <citation type="submission" date="2020-12" db="EMBL/GenBank/DDBJ databases">
        <title>FDA dAtabase for Regulatory Grade micrObial Sequences (FDA-ARGOS): Supporting development and validation of Infectious Disease Dx tests.</title>
        <authorList>
            <person name="Sproer C."/>
            <person name="Gronow S."/>
            <person name="Severitt S."/>
            <person name="Schroder I."/>
            <person name="Tallon L."/>
            <person name="Sadzewicz L."/>
            <person name="Zhao X."/>
            <person name="Boylan J."/>
            <person name="Ott S."/>
            <person name="Bowen H."/>
            <person name="Vavikolanu K."/>
            <person name="Mehta A."/>
            <person name="Aluvathingal J."/>
            <person name="Nadendla S."/>
            <person name="Lowell S."/>
            <person name="Myers T."/>
            <person name="Yan Y."/>
            <person name="Sichtig H."/>
        </authorList>
    </citation>
    <scope>NUCLEOTIDE SEQUENCE [LARGE SCALE GENOMIC DNA]</scope>
    <source>
        <strain evidence="2 3">FDAARGOS_1001</strain>
    </source>
</reference>
<dbReference type="PROSITE" id="PS51257">
    <property type="entry name" value="PROKAR_LIPOPROTEIN"/>
    <property type="match status" value="1"/>
</dbReference>
<keyword evidence="1" id="KW-1133">Transmembrane helix</keyword>